<evidence type="ECO:0000256" key="1">
    <source>
        <dbReference type="SAM" id="MobiDB-lite"/>
    </source>
</evidence>
<evidence type="ECO:0000256" key="2">
    <source>
        <dbReference type="SAM" id="Phobius"/>
    </source>
</evidence>
<accession>A0A0C3KAA2</accession>
<name>A0A0C3KAA2_PISTI</name>
<organism evidence="3 4">
    <name type="scientific">Pisolithus tinctorius Marx 270</name>
    <dbReference type="NCBI Taxonomy" id="870435"/>
    <lineage>
        <taxon>Eukaryota</taxon>
        <taxon>Fungi</taxon>
        <taxon>Dikarya</taxon>
        <taxon>Basidiomycota</taxon>
        <taxon>Agaricomycotina</taxon>
        <taxon>Agaricomycetes</taxon>
        <taxon>Agaricomycetidae</taxon>
        <taxon>Boletales</taxon>
        <taxon>Sclerodermatineae</taxon>
        <taxon>Pisolithaceae</taxon>
        <taxon>Pisolithus</taxon>
    </lineage>
</organism>
<dbReference type="EMBL" id="KN831962">
    <property type="protein sequence ID" value="KIO06562.1"/>
    <property type="molecule type" value="Genomic_DNA"/>
</dbReference>
<dbReference type="HOGENOM" id="CLU_2198021_0_0_1"/>
<proteinExistence type="predicted"/>
<dbReference type="Proteomes" id="UP000054217">
    <property type="component" value="Unassembled WGS sequence"/>
</dbReference>
<reference evidence="4" key="2">
    <citation type="submission" date="2015-01" db="EMBL/GenBank/DDBJ databases">
        <title>Evolutionary Origins and Diversification of the Mycorrhizal Mutualists.</title>
        <authorList>
            <consortium name="DOE Joint Genome Institute"/>
            <consortium name="Mycorrhizal Genomics Consortium"/>
            <person name="Kohler A."/>
            <person name="Kuo A."/>
            <person name="Nagy L.G."/>
            <person name="Floudas D."/>
            <person name="Copeland A."/>
            <person name="Barry K.W."/>
            <person name="Cichocki N."/>
            <person name="Veneault-Fourrey C."/>
            <person name="LaButti K."/>
            <person name="Lindquist E.A."/>
            <person name="Lipzen A."/>
            <person name="Lundell T."/>
            <person name="Morin E."/>
            <person name="Murat C."/>
            <person name="Riley R."/>
            <person name="Ohm R."/>
            <person name="Sun H."/>
            <person name="Tunlid A."/>
            <person name="Henrissat B."/>
            <person name="Grigoriev I.V."/>
            <person name="Hibbett D.S."/>
            <person name="Martin F."/>
        </authorList>
    </citation>
    <scope>NUCLEOTIDE SEQUENCE [LARGE SCALE GENOMIC DNA]</scope>
    <source>
        <strain evidence="4">Marx 270</strain>
    </source>
</reference>
<reference evidence="3 4" key="1">
    <citation type="submission" date="2014-04" db="EMBL/GenBank/DDBJ databases">
        <authorList>
            <consortium name="DOE Joint Genome Institute"/>
            <person name="Kuo A."/>
            <person name="Kohler A."/>
            <person name="Costa M.D."/>
            <person name="Nagy L.G."/>
            <person name="Floudas D."/>
            <person name="Copeland A."/>
            <person name="Barry K.W."/>
            <person name="Cichocki N."/>
            <person name="Veneault-Fourrey C."/>
            <person name="LaButti K."/>
            <person name="Lindquist E.A."/>
            <person name="Lipzen A."/>
            <person name="Lundell T."/>
            <person name="Morin E."/>
            <person name="Murat C."/>
            <person name="Sun H."/>
            <person name="Tunlid A."/>
            <person name="Henrissat B."/>
            <person name="Grigoriev I.V."/>
            <person name="Hibbett D.S."/>
            <person name="Martin F."/>
            <person name="Nordberg H.P."/>
            <person name="Cantor M.N."/>
            <person name="Hua S.X."/>
        </authorList>
    </citation>
    <scope>NUCLEOTIDE SEQUENCE [LARGE SCALE GENOMIC DNA]</scope>
    <source>
        <strain evidence="3 4">Marx 270</strain>
    </source>
</reference>
<keyword evidence="4" id="KW-1185">Reference proteome</keyword>
<feature type="transmembrane region" description="Helical" evidence="2">
    <location>
        <begin position="12"/>
        <end position="32"/>
    </location>
</feature>
<protein>
    <submittedName>
        <fullName evidence="3">Uncharacterized protein</fullName>
    </submittedName>
</protein>
<evidence type="ECO:0000313" key="3">
    <source>
        <dbReference type="EMBL" id="KIO06562.1"/>
    </source>
</evidence>
<feature type="compositionally biased region" description="Polar residues" evidence="1">
    <location>
        <begin position="87"/>
        <end position="99"/>
    </location>
</feature>
<dbReference type="AlphaFoldDB" id="A0A0C3KAA2"/>
<keyword evidence="2" id="KW-0472">Membrane</keyword>
<gene>
    <name evidence="3" type="ORF">M404DRAFT_434217</name>
</gene>
<dbReference type="InParanoid" id="A0A0C3KAA2"/>
<feature type="region of interest" description="Disordered" evidence="1">
    <location>
        <begin position="87"/>
        <end position="108"/>
    </location>
</feature>
<keyword evidence="2" id="KW-1133">Transmembrane helix</keyword>
<evidence type="ECO:0000313" key="4">
    <source>
        <dbReference type="Proteomes" id="UP000054217"/>
    </source>
</evidence>
<sequence>MSATLSSRSSCLLFDMFILFGSCLITGMGGPWSNITLDSFPSFQCSNFRHPMIYTIRFLSGLRVWVCQSQKKTRFIPSNRRLIRSWGGSQAQGIDQTQAAPAENHAEC</sequence>
<keyword evidence="2" id="KW-0812">Transmembrane</keyword>